<sequence length="124" mass="14342">MMGMEPGVPLSLSSLRDPEDGQKPDYTYPVLIKLAIHESPTSCLTLQEIYEVIQRRFPWYANCSKKDAAAWRNSIRHTLSLLAIFQKKSRPITEPGKGHYWYLDFTKGAGYKRQRKRNKKPTKA</sequence>
<keyword evidence="7" id="KW-1185">Reference proteome</keyword>
<dbReference type="EMBL" id="ML170163">
    <property type="protein sequence ID" value="TDL25842.1"/>
    <property type="molecule type" value="Genomic_DNA"/>
</dbReference>
<feature type="non-terminal residue" evidence="6">
    <location>
        <position position="124"/>
    </location>
</feature>
<dbReference type="GO" id="GO:0000981">
    <property type="term" value="F:DNA-binding transcription factor activity, RNA polymerase II-specific"/>
    <property type="evidence" value="ECO:0007669"/>
    <property type="project" value="TreeGrafter"/>
</dbReference>
<dbReference type="InterPro" id="IPR001766">
    <property type="entry name" value="Fork_head_dom"/>
</dbReference>
<feature type="DNA-binding region" description="Fork-head" evidence="3">
    <location>
        <begin position="23"/>
        <end position="117"/>
    </location>
</feature>
<organism evidence="6 7">
    <name type="scientific">Rickenella mellea</name>
    <dbReference type="NCBI Taxonomy" id="50990"/>
    <lineage>
        <taxon>Eukaryota</taxon>
        <taxon>Fungi</taxon>
        <taxon>Dikarya</taxon>
        <taxon>Basidiomycota</taxon>
        <taxon>Agaricomycotina</taxon>
        <taxon>Agaricomycetes</taxon>
        <taxon>Hymenochaetales</taxon>
        <taxon>Rickenellaceae</taxon>
        <taxon>Rickenella</taxon>
    </lineage>
</organism>
<keyword evidence="1 3" id="KW-0238">DNA-binding</keyword>
<feature type="domain" description="Fork-head" evidence="5">
    <location>
        <begin position="23"/>
        <end position="117"/>
    </location>
</feature>
<evidence type="ECO:0000259" key="5">
    <source>
        <dbReference type="PROSITE" id="PS50039"/>
    </source>
</evidence>
<evidence type="ECO:0000313" key="6">
    <source>
        <dbReference type="EMBL" id="TDL25842.1"/>
    </source>
</evidence>
<dbReference type="InterPro" id="IPR036388">
    <property type="entry name" value="WH-like_DNA-bd_sf"/>
</dbReference>
<dbReference type="InterPro" id="IPR036390">
    <property type="entry name" value="WH_DNA-bd_sf"/>
</dbReference>
<protein>
    <submittedName>
        <fullName evidence="6">Winged helix DNA-binding domain-containing protein</fullName>
    </submittedName>
</protein>
<gene>
    <name evidence="6" type="ORF">BD410DRAFT_708027</name>
</gene>
<dbReference type="PANTHER" id="PTHR11829:SF343">
    <property type="entry name" value="FORK-HEAD DOMAIN-CONTAINING PROTEIN"/>
    <property type="match status" value="1"/>
</dbReference>
<dbReference type="PROSITE" id="PS00658">
    <property type="entry name" value="FORK_HEAD_2"/>
    <property type="match status" value="1"/>
</dbReference>
<accession>A0A4Y7QFH3</accession>
<dbReference type="InterPro" id="IPR030456">
    <property type="entry name" value="TF_fork_head_CS_2"/>
</dbReference>
<dbReference type="SUPFAM" id="SSF46785">
    <property type="entry name" value="Winged helix' DNA-binding domain"/>
    <property type="match status" value="1"/>
</dbReference>
<dbReference type="OrthoDB" id="5954824at2759"/>
<dbReference type="CDD" id="cd00059">
    <property type="entry name" value="FH_FOX"/>
    <property type="match status" value="1"/>
</dbReference>
<dbReference type="PANTHER" id="PTHR11829">
    <property type="entry name" value="FORKHEAD BOX PROTEIN"/>
    <property type="match status" value="1"/>
</dbReference>
<comment type="subcellular location">
    <subcellularLocation>
        <location evidence="3">Nucleus</location>
    </subcellularLocation>
</comment>
<evidence type="ECO:0000313" key="7">
    <source>
        <dbReference type="Proteomes" id="UP000294933"/>
    </source>
</evidence>
<evidence type="ECO:0000256" key="3">
    <source>
        <dbReference type="PROSITE-ProRule" id="PRU00089"/>
    </source>
</evidence>
<dbReference type="InterPro" id="IPR050211">
    <property type="entry name" value="FOX_domain-containing"/>
</dbReference>
<name>A0A4Y7QFH3_9AGAM</name>
<dbReference type="Proteomes" id="UP000294933">
    <property type="component" value="Unassembled WGS sequence"/>
</dbReference>
<proteinExistence type="predicted"/>
<feature type="region of interest" description="Disordered" evidence="4">
    <location>
        <begin position="1"/>
        <end position="21"/>
    </location>
</feature>
<dbReference type="PRINTS" id="PR00053">
    <property type="entry name" value="FORKHEAD"/>
</dbReference>
<evidence type="ECO:0000256" key="2">
    <source>
        <dbReference type="ARBA" id="ARBA00023242"/>
    </source>
</evidence>
<dbReference type="PROSITE" id="PS50039">
    <property type="entry name" value="FORK_HEAD_3"/>
    <property type="match status" value="1"/>
</dbReference>
<dbReference type="Gene3D" id="1.10.10.10">
    <property type="entry name" value="Winged helix-like DNA-binding domain superfamily/Winged helix DNA-binding domain"/>
    <property type="match status" value="1"/>
</dbReference>
<dbReference type="Pfam" id="PF00250">
    <property type="entry name" value="Forkhead"/>
    <property type="match status" value="1"/>
</dbReference>
<dbReference type="VEuPathDB" id="FungiDB:BD410DRAFT_708027"/>
<dbReference type="AlphaFoldDB" id="A0A4Y7QFH3"/>
<evidence type="ECO:0000256" key="4">
    <source>
        <dbReference type="SAM" id="MobiDB-lite"/>
    </source>
</evidence>
<dbReference type="GO" id="GO:0000978">
    <property type="term" value="F:RNA polymerase II cis-regulatory region sequence-specific DNA binding"/>
    <property type="evidence" value="ECO:0007669"/>
    <property type="project" value="TreeGrafter"/>
</dbReference>
<evidence type="ECO:0000256" key="1">
    <source>
        <dbReference type="ARBA" id="ARBA00023125"/>
    </source>
</evidence>
<dbReference type="STRING" id="50990.A0A4Y7QFH3"/>
<dbReference type="SMART" id="SM00339">
    <property type="entry name" value="FH"/>
    <property type="match status" value="1"/>
</dbReference>
<reference evidence="6 7" key="1">
    <citation type="submission" date="2018-06" db="EMBL/GenBank/DDBJ databases">
        <title>A transcriptomic atlas of mushroom development highlights an independent origin of complex multicellularity.</title>
        <authorList>
            <consortium name="DOE Joint Genome Institute"/>
            <person name="Krizsan K."/>
            <person name="Almasi E."/>
            <person name="Merenyi Z."/>
            <person name="Sahu N."/>
            <person name="Viragh M."/>
            <person name="Koszo T."/>
            <person name="Mondo S."/>
            <person name="Kiss B."/>
            <person name="Balint B."/>
            <person name="Kues U."/>
            <person name="Barry K."/>
            <person name="Hegedus J.C."/>
            <person name="Henrissat B."/>
            <person name="Johnson J."/>
            <person name="Lipzen A."/>
            <person name="Ohm R."/>
            <person name="Nagy I."/>
            <person name="Pangilinan J."/>
            <person name="Yan J."/>
            <person name="Xiong Y."/>
            <person name="Grigoriev I.V."/>
            <person name="Hibbett D.S."/>
            <person name="Nagy L.G."/>
        </authorList>
    </citation>
    <scope>NUCLEOTIDE SEQUENCE [LARGE SCALE GENOMIC DNA]</scope>
    <source>
        <strain evidence="6 7">SZMC22713</strain>
    </source>
</reference>
<keyword evidence="2 3" id="KW-0539">Nucleus</keyword>
<dbReference type="GO" id="GO:0005634">
    <property type="term" value="C:nucleus"/>
    <property type="evidence" value="ECO:0007669"/>
    <property type="project" value="UniProtKB-SubCell"/>
</dbReference>